<dbReference type="SUPFAM" id="SSF52980">
    <property type="entry name" value="Restriction endonuclease-like"/>
    <property type="match status" value="1"/>
</dbReference>
<organism evidence="2 3">
    <name type="scientific">Desulfofundulus kuznetsovii (strain DSM 6115 / VKM B-1805 / 17)</name>
    <name type="common">Desulfotomaculum kuznetsovii</name>
    <dbReference type="NCBI Taxonomy" id="760568"/>
    <lineage>
        <taxon>Bacteria</taxon>
        <taxon>Bacillati</taxon>
        <taxon>Bacillota</taxon>
        <taxon>Clostridia</taxon>
        <taxon>Eubacteriales</taxon>
        <taxon>Peptococcaceae</taxon>
        <taxon>Desulfofundulus</taxon>
    </lineage>
</organism>
<evidence type="ECO:0000313" key="3">
    <source>
        <dbReference type="Proteomes" id="UP000009229"/>
    </source>
</evidence>
<dbReference type="Proteomes" id="UP000009229">
    <property type="component" value="Chromosome"/>
</dbReference>
<dbReference type="AlphaFoldDB" id="A0AAU8PL34"/>
<reference evidence="3" key="1">
    <citation type="submission" date="2011-05" db="EMBL/GenBank/DDBJ databases">
        <title>Complete sequence of Desulfotomaculum kuznetsovii DSM 6115.</title>
        <authorList>
            <person name="Lucas S."/>
            <person name="Han J."/>
            <person name="Lapidus A."/>
            <person name="Cheng J.-F."/>
            <person name="Goodwin L."/>
            <person name="Pitluck S."/>
            <person name="Peters L."/>
            <person name="Mikhailova N."/>
            <person name="Lu M."/>
            <person name="Saunders E."/>
            <person name="Han C."/>
            <person name="Tapia R."/>
            <person name="Land M."/>
            <person name="Hauser L."/>
            <person name="Kyrpides N."/>
            <person name="Ivanova N."/>
            <person name="Pagani I."/>
            <person name="Nazina T."/>
            <person name="Ivanova A."/>
            <person name="Parshina S."/>
            <person name="Kuever J."/>
            <person name="Muyzer G."/>
            <person name="Plugge C."/>
            <person name="Stams A."/>
            <person name="Woyke T."/>
        </authorList>
    </citation>
    <scope>NUCLEOTIDE SEQUENCE [LARGE SCALE GENOMIC DNA]</scope>
    <source>
        <strain evidence="3">DSM 6115 / VKM B-1805 / 17</strain>
    </source>
</reference>
<accession>A0AAU8PL34</accession>
<dbReference type="InterPro" id="IPR011335">
    <property type="entry name" value="Restrct_endonuc-II-like"/>
</dbReference>
<evidence type="ECO:0000259" key="1">
    <source>
        <dbReference type="Pfam" id="PF23400"/>
    </source>
</evidence>
<name>A0AAU8PL34_DESK7</name>
<dbReference type="Gene3D" id="3.40.1350.10">
    <property type="match status" value="1"/>
</dbReference>
<gene>
    <name evidence="2" type="ordered locus">Desku_0443</name>
</gene>
<proteinExistence type="predicted"/>
<dbReference type="InterPro" id="IPR011856">
    <property type="entry name" value="tRNA_endonuc-like_dom_sf"/>
</dbReference>
<sequence>MNGAIMISLVGEQPIPNLLAVLSAQPRHVVWVCTELTKTVSHRLRSILKGRHISVEDEPINVDPYDMVDIESKFKTRIREKGWSPDKIIFNLTGGTKPMALATYRLAEQLSGPFLYVQSEGKKSVVYRYRFSERGPELERAEEVPPVLDIDIYLKAHLEGYTETAEFKNEFEEMVFAVLQPELDEVKNSVKPVPQLGGLEIDLVLRCGNRVGIAEVKTGKKARSKEGIEQIITAAEQRFLGTYTEKFLILDRDYEPNNRQLANAHRIRVIELPSAQSGKLSEEDRRKLVDTVKKALGG</sequence>
<feature type="domain" description="Card1 CARF" evidence="1">
    <location>
        <begin position="5"/>
        <end position="123"/>
    </location>
</feature>
<dbReference type="InterPro" id="IPR056339">
    <property type="entry name" value="CARF_Card1"/>
</dbReference>
<dbReference type="EMBL" id="CP002770">
    <property type="protein sequence ID" value="AEG14067.1"/>
    <property type="molecule type" value="Genomic_DNA"/>
</dbReference>
<dbReference type="Pfam" id="PF23400">
    <property type="entry name" value="CARF_Card1"/>
    <property type="match status" value="1"/>
</dbReference>
<dbReference type="GO" id="GO:0003676">
    <property type="term" value="F:nucleic acid binding"/>
    <property type="evidence" value="ECO:0007669"/>
    <property type="project" value="InterPro"/>
</dbReference>
<dbReference type="RefSeq" id="WP_013821582.1">
    <property type="nucleotide sequence ID" value="NC_015573.1"/>
</dbReference>
<dbReference type="KEGG" id="dku:Desku_0443"/>
<dbReference type="Gene3D" id="3.40.50.10770">
    <property type="entry name" value="Hypothetical protein VC1899 like domain (Restriction endonuclease-like)"/>
    <property type="match status" value="1"/>
</dbReference>
<evidence type="ECO:0000313" key="2">
    <source>
        <dbReference type="EMBL" id="AEG14067.1"/>
    </source>
</evidence>
<protein>
    <recommendedName>
        <fullName evidence="1">Card1 CARF domain-containing protein</fullName>
    </recommendedName>
</protein>
<keyword evidence="3" id="KW-1185">Reference proteome</keyword>